<evidence type="ECO:0000313" key="2">
    <source>
        <dbReference type="Proteomes" id="UP000775877"/>
    </source>
</evidence>
<organism evidence="1 2">
    <name type="scientific">Candidatus Dojkabacteria bacterium</name>
    <dbReference type="NCBI Taxonomy" id="2099670"/>
    <lineage>
        <taxon>Bacteria</taxon>
        <taxon>Candidatus Dojkabacteria</taxon>
    </lineage>
</organism>
<accession>A0A955L294</accession>
<dbReference type="Proteomes" id="UP000775877">
    <property type="component" value="Unassembled WGS sequence"/>
</dbReference>
<evidence type="ECO:0000313" key="1">
    <source>
        <dbReference type="EMBL" id="MCA9381579.1"/>
    </source>
</evidence>
<name>A0A955L294_9BACT</name>
<comment type="caution">
    <text evidence="1">The sequence shown here is derived from an EMBL/GenBank/DDBJ whole genome shotgun (WGS) entry which is preliminary data.</text>
</comment>
<gene>
    <name evidence="1" type="ORF">KC678_04905</name>
</gene>
<reference evidence="1" key="1">
    <citation type="submission" date="2020-04" db="EMBL/GenBank/DDBJ databases">
        <authorList>
            <person name="Zhang T."/>
        </authorList>
    </citation>
    <scope>NUCLEOTIDE SEQUENCE</scope>
    <source>
        <strain evidence="1">HKST-UBA13</strain>
    </source>
</reference>
<reference evidence="1" key="2">
    <citation type="journal article" date="2021" name="Microbiome">
        <title>Successional dynamics and alternative stable states in a saline activated sludge microbial community over 9 years.</title>
        <authorList>
            <person name="Wang Y."/>
            <person name="Ye J."/>
            <person name="Ju F."/>
            <person name="Liu L."/>
            <person name="Boyd J.A."/>
            <person name="Deng Y."/>
            <person name="Parks D.H."/>
            <person name="Jiang X."/>
            <person name="Yin X."/>
            <person name="Woodcroft B.J."/>
            <person name="Tyson G.W."/>
            <person name="Hugenholtz P."/>
            <person name="Polz M.F."/>
            <person name="Zhang T."/>
        </authorList>
    </citation>
    <scope>NUCLEOTIDE SEQUENCE</scope>
    <source>
        <strain evidence="1">HKST-UBA13</strain>
    </source>
</reference>
<proteinExistence type="predicted"/>
<sequence length="238" mass="27380">MQLSQLSKTLLEKINNRSIITQSDYPERIILDSKINKSIKVLSNYTDPRNSKKEGPSGWEYEQSVFYFDGELFLSEIVAGNYESVKPSHSFKANPEYSKDKTKYFYNIFIDKKKYKSNMYNSSNGQENKLVYGFILSFHTHPKNNIKNKSIYSFFSLADIKSLLYGRSPILGLIWGNCSWLVCKTSSSTIPSQELLNKISRAEYDLGIEGVINAIKQELSTYDLVFYQASLGNIFKRI</sequence>
<dbReference type="AlphaFoldDB" id="A0A955L294"/>
<protein>
    <submittedName>
        <fullName evidence="1">Uncharacterized protein</fullName>
    </submittedName>
</protein>
<dbReference type="EMBL" id="JAGQLJ010000136">
    <property type="protein sequence ID" value="MCA9381579.1"/>
    <property type="molecule type" value="Genomic_DNA"/>
</dbReference>